<dbReference type="EMBL" id="MU006350">
    <property type="protein sequence ID" value="KAF2845292.1"/>
    <property type="molecule type" value="Genomic_DNA"/>
</dbReference>
<organism evidence="2 4">
    <name type="scientific">Plenodomus tracheiphilus IPT5</name>
    <dbReference type="NCBI Taxonomy" id="1408161"/>
    <lineage>
        <taxon>Eukaryota</taxon>
        <taxon>Fungi</taxon>
        <taxon>Dikarya</taxon>
        <taxon>Ascomycota</taxon>
        <taxon>Pezizomycotina</taxon>
        <taxon>Dothideomycetes</taxon>
        <taxon>Pleosporomycetidae</taxon>
        <taxon>Pleosporales</taxon>
        <taxon>Pleosporineae</taxon>
        <taxon>Leptosphaeriaceae</taxon>
        <taxon>Plenodomus</taxon>
    </lineage>
</organism>
<dbReference type="AlphaFoldDB" id="A0A6A7AMT5"/>
<dbReference type="EMBL" id="MU006388">
    <property type="protein sequence ID" value="KAF2844332.1"/>
    <property type="molecule type" value="Genomic_DNA"/>
</dbReference>
<protein>
    <submittedName>
        <fullName evidence="2">Uncharacterized protein</fullName>
    </submittedName>
</protein>
<name>A0A6A7AMT5_9PLEO</name>
<feature type="compositionally biased region" description="Basic and acidic residues" evidence="1">
    <location>
        <begin position="117"/>
        <end position="126"/>
    </location>
</feature>
<feature type="region of interest" description="Disordered" evidence="1">
    <location>
        <begin position="90"/>
        <end position="126"/>
    </location>
</feature>
<proteinExistence type="predicted"/>
<reference evidence="2" key="1">
    <citation type="submission" date="2020-01" db="EMBL/GenBank/DDBJ databases">
        <authorList>
            <consortium name="DOE Joint Genome Institute"/>
            <person name="Haridas S."/>
            <person name="Albert R."/>
            <person name="Binder M."/>
            <person name="Bloem J."/>
            <person name="Labutti K."/>
            <person name="Salamov A."/>
            <person name="Andreopoulos B."/>
            <person name="Baker S.E."/>
            <person name="Barry K."/>
            <person name="Bills G."/>
            <person name="Bluhm B.H."/>
            <person name="Cannon C."/>
            <person name="Castanera R."/>
            <person name="Culley D.E."/>
            <person name="Daum C."/>
            <person name="Ezra D."/>
            <person name="Gonzalez J.B."/>
            <person name="Henrissat B."/>
            <person name="Kuo A."/>
            <person name="Liang C."/>
            <person name="Lipzen A."/>
            <person name="Lutzoni F."/>
            <person name="Magnuson J."/>
            <person name="Mondo S."/>
            <person name="Nolan M."/>
            <person name="Ohm R."/>
            <person name="Pangilinan J."/>
            <person name="Park H.-J."/>
            <person name="Ramirez L."/>
            <person name="Alfaro M."/>
            <person name="Sun H."/>
            <person name="Tritt A."/>
            <person name="Yoshinaga Y."/>
            <person name="Zwiers L.-H."/>
            <person name="Turgeon B.G."/>
            <person name="Goodwin S.B."/>
            <person name="Spatafora J.W."/>
            <person name="Crous P.W."/>
            <person name="Grigoriev I.V."/>
        </authorList>
    </citation>
    <scope>NUCLEOTIDE SEQUENCE</scope>
    <source>
        <strain evidence="2">IPT5</strain>
    </source>
</reference>
<evidence type="ECO:0000313" key="3">
    <source>
        <dbReference type="EMBL" id="KAF2845292.1"/>
    </source>
</evidence>
<evidence type="ECO:0000313" key="4">
    <source>
        <dbReference type="Proteomes" id="UP000799423"/>
    </source>
</evidence>
<dbReference type="Proteomes" id="UP000799423">
    <property type="component" value="Unassembled WGS sequence"/>
</dbReference>
<evidence type="ECO:0000256" key="1">
    <source>
        <dbReference type="SAM" id="MobiDB-lite"/>
    </source>
</evidence>
<gene>
    <name evidence="3" type="ORF">T440DRAFT_559077</name>
    <name evidence="2" type="ORF">T440DRAFT_559676</name>
</gene>
<evidence type="ECO:0000313" key="2">
    <source>
        <dbReference type="EMBL" id="KAF2844332.1"/>
    </source>
</evidence>
<keyword evidence="4" id="KW-1185">Reference proteome</keyword>
<sequence length="126" mass="14437">MSIYEVHVYLAFPNCVRMQINQVLAARKKLVLFSVLQGSSAKPPRELVKRDEAEQLQLQKSLKVAHKLYQKQQAEAVKVARQYAAEERREAKKARAEELAAARELKKQQRDAATAQKSHDTLNRPK</sequence>
<accession>A0A6A7AMT5</accession>
<feature type="compositionally biased region" description="Basic and acidic residues" evidence="1">
    <location>
        <begin position="90"/>
        <end position="110"/>
    </location>
</feature>